<reference evidence="2" key="2">
    <citation type="journal article" date="2021" name="Appl. Environ. Microbiol.">
        <title>Adaptability of a Caproate-Producing Bacterium Contributes to Its Dominance in an Anaerobic Fermentation System.</title>
        <authorList>
            <person name="Wang H."/>
            <person name="Gu Y."/>
            <person name="Zhou W."/>
            <person name="Zhao D."/>
            <person name="Qiao Z."/>
            <person name="Zheng J."/>
            <person name="Gao J."/>
            <person name="Chen X."/>
            <person name="Ren C."/>
            <person name="Xu Y."/>
        </authorList>
    </citation>
    <scope>NUCLEOTIDE SEQUENCE</scope>
    <source>
        <strain evidence="2">JNU-WLY1368</strain>
    </source>
</reference>
<dbReference type="Proteomes" id="UP000509623">
    <property type="component" value="Chromosome"/>
</dbReference>
<evidence type="ECO:0000313" key="3">
    <source>
        <dbReference type="Proteomes" id="UP000501316"/>
    </source>
</evidence>
<dbReference type="KEGG" id="clf:GJQ69_00615"/>
<evidence type="ECO:0000313" key="2">
    <source>
        <dbReference type="EMBL" id="QKO30277.1"/>
    </source>
</evidence>
<accession>A0A859DMA6</accession>
<dbReference type="Proteomes" id="UP000501316">
    <property type="component" value="Chromosome"/>
</dbReference>
<dbReference type="RefSeq" id="WP_086034933.1">
    <property type="nucleotide sequence ID" value="NZ_CP046051.1"/>
</dbReference>
<gene>
    <name evidence="1" type="ORF">GJQ69_00615</name>
    <name evidence="2" type="ORF">GKP14_04155</name>
</gene>
<sequence>MQNGYVLKSVQAPEKEDLQKINQYTRRPFSKEEVYTFGLVLCDNEIDRDGERFSVSALYGLAGLFLGKSGLFNHSMDARTQSARIYDTSVETDTSRKTAAGEPYSRLTAKAYMPRTKGNEDLILEIDSGIKKEVSVGCAMGSAVCSVCGADRRKHPCGHQKGGKYQGKVCCTILSDPKDAYEWSFVAVPAQRAAGVTKSYPPAAEESEDAAEWGRRWKEHLTEETTRYFSLACPGVPAASAKKMTESLSPEELEQVEKVLSHAANRRLPLQVQLAPERTAAPDENNDFRI</sequence>
<dbReference type="EMBL" id="CP046161">
    <property type="protein sequence ID" value="QKO30277.1"/>
    <property type="molecule type" value="Genomic_DNA"/>
</dbReference>
<evidence type="ECO:0000313" key="1">
    <source>
        <dbReference type="EMBL" id="QKN23117.1"/>
    </source>
</evidence>
<name>A0A859DMA6_9FIRM</name>
<protein>
    <submittedName>
        <fullName evidence="1">Uncharacterized protein</fullName>
    </submittedName>
</protein>
<proteinExistence type="predicted"/>
<dbReference type="AlphaFoldDB" id="A0A859DMA6"/>
<evidence type="ECO:0000313" key="4">
    <source>
        <dbReference type="Proteomes" id="UP000509623"/>
    </source>
</evidence>
<organism evidence="1 3">
    <name type="scientific">Caproicibacterium lactatifermentans</name>
    <dbReference type="NCBI Taxonomy" id="2666138"/>
    <lineage>
        <taxon>Bacteria</taxon>
        <taxon>Bacillati</taxon>
        <taxon>Bacillota</taxon>
        <taxon>Clostridia</taxon>
        <taxon>Eubacteriales</taxon>
        <taxon>Oscillospiraceae</taxon>
        <taxon>Caproicibacterium</taxon>
    </lineage>
</organism>
<reference evidence="2" key="3">
    <citation type="journal article" date="2022" name="Int. J. Syst. Evol. Microbiol.">
        <title>Caproicibacterium lactatifermentans sp. nov., isolated from pit clay used for the production of Chinese strong aroma-type liquor.</title>
        <authorList>
            <person name="Wang H."/>
            <person name="Gu Y."/>
            <person name="Zhao D."/>
            <person name="Qiao Z."/>
            <person name="Zheng J."/>
            <person name="Gao J."/>
            <person name="Ren C."/>
            <person name="Xu Y."/>
        </authorList>
    </citation>
    <scope>NUCLEOTIDE SEQUENCE</scope>
    <source>
        <strain evidence="2">JNU-WLY1368</strain>
    </source>
</reference>
<keyword evidence="4" id="KW-1185">Reference proteome</keyword>
<dbReference type="EMBL" id="CP046051">
    <property type="protein sequence ID" value="QKN23117.1"/>
    <property type="molecule type" value="Genomic_DNA"/>
</dbReference>
<reference evidence="3 4" key="1">
    <citation type="submission" date="2019-11" db="EMBL/GenBank/DDBJ databases">
        <authorList>
            <person name="Ren C."/>
            <person name="Wang H."/>
            <person name="Xu Y."/>
        </authorList>
    </citation>
    <scope>NUCLEOTIDE SEQUENCE [LARGE SCALE GENOMIC DNA]</scope>
    <source>
        <strain evidence="4">JNU-WLY1368</strain>
        <strain evidence="1 3">LBM 19010</strain>
    </source>
</reference>